<protein>
    <recommendedName>
        <fullName evidence="1">site-specific DNA-methyltransferase (adenine-specific)</fullName>
        <ecNumber evidence="1">2.1.1.72</ecNumber>
    </recommendedName>
</protein>
<dbReference type="RefSeq" id="WP_185895723.1">
    <property type="nucleotide sequence ID" value="NZ_CP060028.1"/>
</dbReference>
<dbReference type="PANTHER" id="PTHR33841:SF1">
    <property type="entry name" value="DNA METHYLTRANSFERASE A"/>
    <property type="match status" value="1"/>
</dbReference>
<dbReference type="PRINTS" id="PR00507">
    <property type="entry name" value="N12N6MTFRASE"/>
</dbReference>
<dbReference type="PANTHER" id="PTHR33841">
    <property type="entry name" value="DNA METHYLTRANSFERASE YEEA-RELATED"/>
    <property type="match status" value="1"/>
</dbReference>
<evidence type="ECO:0000256" key="2">
    <source>
        <dbReference type="ARBA" id="ARBA00022603"/>
    </source>
</evidence>
<keyword evidence="8" id="KW-0540">Nuclease</keyword>
<name>A0ABX6REW2_PSEMX</name>
<evidence type="ECO:0000259" key="7">
    <source>
        <dbReference type="Pfam" id="PF07669"/>
    </source>
</evidence>
<evidence type="ECO:0000313" key="9">
    <source>
        <dbReference type="Proteomes" id="UP000515506"/>
    </source>
</evidence>
<dbReference type="InterPro" id="IPR050953">
    <property type="entry name" value="N4_N6_ade-DNA_methylase"/>
</dbReference>
<dbReference type="SUPFAM" id="SSF53335">
    <property type="entry name" value="S-adenosyl-L-methionine-dependent methyltransferases"/>
    <property type="match status" value="1"/>
</dbReference>
<feature type="domain" description="Type II methyltransferase M.TaqI-like" evidence="7">
    <location>
        <begin position="167"/>
        <end position="342"/>
    </location>
</feature>
<dbReference type="PROSITE" id="PS00092">
    <property type="entry name" value="N6_MTASE"/>
    <property type="match status" value="1"/>
</dbReference>
<keyword evidence="4" id="KW-0949">S-adenosyl-L-methionine</keyword>
<keyword evidence="9" id="KW-1185">Reference proteome</keyword>
<dbReference type="EMBL" id="CP060028">
    <property type="protein sequence ID" value="QND80509.1"/>
    <property type="molecule type" value="Genomic_DNA"/>
</dbReference>
<dbReference type="InterPro" id="IPR029063">
    <property type="entry name" value="SAM-dependent_MTases_sf"/>
</dbReference>
<gene>
    <name evidence="8" type="ORF">H4W19_01505</name>
</gene>
<evidence type="ECO:0000256" key="4">
    <source>
        <dbReference type="ARBA" id="ARBA00022691"/>
    </source>
</evidence>
<evidence type="ECO:0000256" key="5">
    <source>
        <dbReference type="ARBA" id="ARBA00047942"/>
    </source>
</evidence>
<keyword evidence="8" id="KW-0378">Hydrolase</keyword>
<dbReference type="InterPro" id="IPR011639">
    <property type="entry name" value="MethylTrfase_TaqI-like_dom"/>
</dbReference>
<proteinExistence type="predicted"/>
<reference evidence="8 9" key="1">
    <citation type="submission" date="2020-08" db="EMBL/GenBank/DDBJ databases">
        <title>Streptomycin resistant and MDR strain, P. mexicana.</title>
        <authorList>
            <person name="Ganesh-kumar S."/>
            <person name="Zhe T."/>
            <person name="Yu Z."/>
            <person name="Min Y."/>
        </authorList>
    </citation>
    <scope>NUCLEOTIDE SEQUENCE [LARGE SCALE GENOMIC DNA]</scope>
    <source>
        <strain evidence="8 9">GTZY</strain>
    </source>
</reference>
<dbReference type="EC" id="2.1.1.72" evidence="1"/>
<evidence type="ECO:0000256" key="1">
    <source>
        <dbReference type="ARBA" id="ARBA00011900"/>
    </source>
</evidence>
<dbReference type="InterPro" id="IPR002052">
    <property type="entry name" value="DNA_methylase_N6_adenine_CS"/>
</dbReference>
<dbReference type="Gene3D" id="3.40.50.150">
    <property type="entry name" value="Vaccinia Virus protein VP39"/>
    <property type="match status" value="1"/>
</dbReference>
<evidence type="ECO:0000256" key="3">
    <source>
        <dbReference type="ARBA" id="ARBA00022679"/>
    </source>
</evidence>
<comment type="catalytic activity">
    <reaction evidence="5">
        <text>a 2'-deoxyadenosine in DNA + S-adenosyl-L-methionine = an N(6)-methyl-2'-deoxyadenosine in DNA + S-adenosyl-L-homocysteine + H(+)</text>
        <dbReference type="Rhea" id="RHEA:15197"/>
        <dbReference type="Rhea" id="RHEA-COMP:12418"/>
        <dbReference type="Rhea" id="RHEA-COMP:12419"/>
        <dbReference type="ChEBI" id="CHEBI:15378"/>
        <dbReference type="ChEBI" id="CHEBI:57856"/>
        <dbReference type="ChEBI" id="CHEBI:59789"/>
        <dbReference type="ChEBI" id="CHEBI:90615"/>
        <dbReference type="ChEBI" id="CHEBI:90616"/>
        <dbReference type="EC" id="2.1.1.72"/>
    </reaction>
</comment>
<sequence>MSSPATIEQSLLRGVVALIQSFAKNYCANQDEARLQLLESVAARLGSHDTAKFQRAFGREPIAAPSLLDEVAGNVLVAIRRTGIEPALALSALSREGLTAAQQRATGAYHTDFRLAQRLAKSVAPSLSVRSKVVDPASGSGILLAALTIAVCGNDRRATARWLRNSVFALDLSETALRGATLSLASLTDDLNAVVEMRSRWIAGDSLALGASAWDAMAPGGFDAIVANPPWEKVRLTKHEFLQSKGHGRHYGADLEDLDRAAFKAKADKVKSYSEFLAKRFPLLLRGEPDLYAAFMALYLNLLKPGGRASVLVPGGLIRSQGTQALREALFERAMQLEIGVFDNRARFFSIDTRFKFLALDIVQHEGADAKEPVVLTRETGTETATEVVSRVRIGRKALRAVRPDLSLPEVYSAASWGLFQRIVKRGERMDDPRSLWYAEFCREVDMTSQRPSFTRSGGGRKVGVIEGRHIQQHRLGAKAYVTGSGRSAVWESFPLGGAKVVPQFFILPQSCAPKAVERIQQRRVGFCDIAGQTNERSMMAALVEPGNVCGNKVPTILFPNDPNEDRLFVWLAVVNSLTFDWMLRRVLTTTINYFVLLGIPMPPLKPQGLPWRRLASAARDLHSLNLAPRTSETDRAASGLRTKIEVEVARAYGVTLAELDLMSSDFPLLDRGQPPLEGETRSTVTWDSVLAGMAGGKGPWQRRVVAAQDLGAIAFLPAQHSSSEPENGGAYGEEGD</sequence>
<evidence type="ECO:0000313" key="8">
    <source>
        <dbReference type="EMBL" id="QND80509.1"/>
    </source>
</evidence>
<evidence type="ECO:0000256" key="6">
    <source>
        <dbReference type="SAM" id="MobiDB-lite"/>
    </source>
</evidence>
<dbReference type="CDD" id="cd02440">
    <property type="entry name" value="AdoMet_MTases"/>
    <property type="match status" value="1"/>
</dbReference>
<feature type="region of interest" description="Disordered" evidence="6">
    <location>
        <begin position="718"/>
        <end position="737"/>
    </location>
</feature>
<dbReference type="Proteomes" id="UP000515506">
    <property type="component" value="Chromosome"/>
</dbReference>
<dbReference type="Pfam" id="PF07669">
    <property type="entry name" value="Eco57I"/>
    <property type="match status" value="1"/>
</dbReference>
<keyword evidence="3" id="KW-0808">Transferase</keyword>
<organism evidence="8 9">
    <name type="scientific">Pseudoxanthomonas mexicana</name>
    <dbReference type="NCBI Taxonomy" id="128785"/>
    <lineage>
        <taxon>Bacteria</taxon>
        <taxon>Pseudomonadati</taxon>
        <taxon>Pseudomonadota</taxon>
        <taxon>Gammaproteobacteria</taxon>
        <taxon>Lysobacterales</taxon>
        <taxon>Lysobacteraceae</taxon>
        <taxon>Pseudoxanthomonas</taxon>
    </lineage>
</organism>
<dbReference type="GO" id="GO:0004519">
    <property type="term" value="F:endonuclease activity"/>
    <property type="evidence" value="ECO:0007669"/>
    <property type="project" value="UniProtKB-KW"/>
</dbReference>
<keyword evidence="2" id="KW-0489">Methyltransferase</keyword>
<accession>A0ABX6REW2</accession>
<keyword evidence="8" id="KW-0255">Endonuclease</keyword>